<feature type="transmembrane region" description="Helical" evidence="5">
    <location>
        <begin position="366"/>
        <end position="395"/>
    </location>
</feature>
<dbReference type="EMBL" id="CP013244">
    <property type="protein sequence ID" value="ANP47107.1"/>
    <property type="molecule type" value="Genomic_DNA"/>
</dbReference>
<dbReference type="Proteomes" id="UP000092498">
    <property type="component" value="Chromosome"/>
</dbReference>
<keyword evidence="8" id="KW-1185">Reference proteome</keyword>
<feature type="transmembrane region" description="Helical" evidence="5">
    <location>
        <begin position="407"/>
        <end position="430"/>
    </location>
</feature>
<evidence type="ECO:0000256" key="4">
    <source>
        <dbReference type="ARBA" id="ARBA00023136"/>
    </source>
</evidence>
<feature type="transmembrane region" description="Helical" evidence="5">
    <location>
        <begin position="188"/>
        <end position="210"/>
    </location>
</feature>
<keyword evidence="2 5" id="KW-0812">Transmembrane</keyword>
<dbReference type="GO" id="GO:0015293">
    <property type="term" value="F:symporter activity"/>
    <property type="evidence" value="ECO:0007669"/>
    <property type="project" value="InterPro"/>
</dbReference>
<dbReference type="InterPro" id="IPR036259">
    <property type="entry name" value="MFS_trans_sf"/>
</dbReference>
<accession>A0A1B1AKM6</accession>
<dbReference type="InParanoid" id="A0A1B1AKM6"/>
<dbReference type="PANTHER" id="PTHR11328:SF24">
    <property type="entry name" value="MAJOR FACILITATOR SUPERFAMILY (MFS) PROFILE DOMAIN-CONTAINING PROTEIN"/>
    <property type="match status" value="1"/>
</dbReference>
<evidence type="ECO:0000256" key="1">
    <source>
        <dbReference type="ARBA" id="ARBA00009617"/>
    </source>
</evidence>
<feature type="transmembrane region" description="Helical" evidence="5">
    <location>
        <begin position="239"/>
        <end position="261"/>
    </location>
</feature>
<dbReference type="RefSeq" id="WP_066772820.1">
    <property type="nucleotide sequence ID" value="NZ_CP013244.1"/>
</dbReference>
<feature type="transmembrane region" description="Helical" evidence="5">
    <location>
        <begin position="273"/>
        <end position="292"/>
    </location>
</feature>
<dbReference type="PANTHER" id="PTHR11328">
    <property type="entry name" value="MAJOR FACILITATOR SUPERFAMILY DOMAIN-CONTAINING PROTEIN"/>
    <property type="match status" value="1"/>
</dbReference>
<reference evidence="7 8" key="1">
    <citation type="submission" date="2015-11" db="EMBL/GenBank/DDBJ databases">
        <title>Whole-Genome Sequence of Candidatus Oderbacter manganicum from the National Park Lower Oder Valley, Germany.</title>
        <authorList>
            <person name="Braun B."/>
            <person name="Liere K."/>
            <person name="Szewzyk U."/>
        </authorList>
    </citation>
    <scope>NUCLEOTIDE SEQUENCE [LARGE SCALE GENOMIC DNA]</scope>
    <source>
        <strain evidence="7 8">OTSz_A_272</strain>
    </source>
</reference>
<feature type="transmembrane region" description="Helical" evidence="5">
    <location>
        <begin position="12"/>
        <end position="37"/>
    </location>
</feature>
<feature type="domain" description="Major facilitator superfamily (MFS) profile" evidence="6">
    <location>
        <begin position="16"/>
        <end position="430"/>
    </location>
</feature>
<protein>
    <recommendedName>
        <fullName evidence="6">Major facilitator superfamily (MFS) profile domain-containing protein</fullName>
    </recommendedName>
</protein>
<dbReference type="FunCoup" id="A0A1B1AKM6">
    <property type="interactions" value="273"/>
</dbReference>
<organism evidence="7 8">
    <name type="scientific">Candidatus Viadribacter manganicus</name>
    <dbReference type="NCBI Taxonomy" id="1759059"/>
    <lineage>
        <taxon>Bacteria</taxon>
        <taxon>Pseudomonadati</taxon>
        <taxon>Pseudomonadota</taxon>
        <taxon>Alphaproteobacteria</taxon>
        <taxon>Hyphomonadales</taxon>
        <taxon>Hyphomonadaceae</taxon>
        <taxon>Candidatus Viadribacter</taxon>
    </lineage>
</organism>
<proteinExistence type="inferred from homology"/>
<feature type="transmembrane region" description="Helical" evidence="5">
    <location>
        <begin position="325"/>
        <end position="345"/>
    </location>
</feature>
<name>A0A1B1AKM6_9PROT</name>
<dbReference type="STRING" id="1759059.ATE48_14870"/>
<evidence type="ECO:0000256" key="5">
    <source>
        <dbReference type="SAM" id="Phobius"/>
    </source>
</evidence>
<feature type="transmembrane region" description="Helical" evidence="5">
    <location>
        <begin position="49"/>
        <end position="66"/>
    </location>
</feature>
<evidence type="ECO:0000313" key="7">
    <source>
        <dbReference type="EMBL" id="ANP47107.1"/>
    </source>
</evidence>
<evidence type="ECO:0000256" key="3">
    <source>
        <dbReference type="ARBA" id="ARBA00022989"/>
    </source>
</evidence>
<evidence type="ECO:0000256" key="2">
    <source>
        <dbReference type="ARBA" id="ARBA00022692"/>
    </source>
</evidence>
<dbReference type="AlphaFoldDB" id="A0A1B1AKM6"/>
<evidence type="ECO:0000313" key="8">
    <source>
        <dbReference type="Proteomes" id="UP000092498"/>
    </source>
</evidence>
<feature type="transmembrane region" description="Helical" evidence="5">
    <location>
        <begin position="150"/>
        <end position="176"/>
    </location>
</feature>
<dbReference type="Gene3D" id="1.20.1250.20">
    <property type="entry name" value="MFS general substrate transporter like domains"/>
    <property type="match status" value="2"/>
</dbReference>
<dbReference type="PROSITE" id="PS50850">
    <property type="entry name" value="MFS"/>
    <property type="match status" value="1"/>
</dbReference>
<sequence length="464" mass="50035">MTQTSTRERKVSAWEIAAFAAPAAPLLALSLPTIIFIPPYFASHLGIPLFWVSAIFLGVRIADIIIDPTLGNIQDRTIHPWGRRRFWLTAACPPLMMLIWILFIGLWPGVPIAIAALTVFLLYSAYAAMMIAHLGWAGELMPTYHGRTHVLGAVQFASAIGQVLMLVIAGIAALAFGDDRDGANGAAVMAMGWTMVFLLPVTTALAVVFVPEEKRPPQHHLTLIETIKTLIASRSAQRVLLPDFLLGISQGVSGGLFLWYFQFVLGFTNTAQALLALYFVAALVGVPIWWFAARRWGKHRALAGAFIYTAVTTAILFVLPAGDIWLAAPFMFVAGLSNGGGVLLTRTMMADVVDEDELNTGARRSGLFFGLLLTTSKAGAALGPITYAILGLVGFESVNGANNTPEALMTLSALFIFVPIVLCVLAALTLRNYPIDEKRQAELHAAIEARHSANSENTLGPVTK</sequence>
<feature type="transmembrane region" description="Helical" evidence="5">
    <location>
        <begin position="86"/>
        <end position="106"/>
    </location>
</feature>
<keyword evidence="4 5" id="KW-0472">Membrane</keyword>
<keyword evidence="3 5" id="KW-1133">Transmembrane helix</keyword>
<dbReference type="GO" id="GO:0005886">
    <property type="term" value="C:plasma membrane"/>
    <property type="evidence" value="ECO:0007669"/>
    <property type="project" value="TreeGrafter"/>
</dbReference>
<dbReference type="GO" id="GO:0008643">
    <property type="term" value="P:carbohydrate transport"/>
    <property type="evidence" value="ECO:0007669"/>
    <property type="project" value="InterPro"/>
</dbReference>
<dbReference type="InterPro" id="IPR039672">
    <property type="entry name" value="MFS_2"/>
</dbReference>
<evidence type="ECO:0000259" key="6">
    <source>
        <dbReference type="PROSITE" id="PS50850"/>
    </source>
</evidence>
<dbReference type="Pfam" id="PF13347">
    <property type="entry name" value="MFS_2"/>
    <property type="match status" value="1"/>
</dbReference>
<dbReference type="SUPFAM" id="SSF103473">
    <property type="entry name" value="MFS general substrate transporter"/>
    <property type="match status" value="1"/>
</dbReference>
<feature type="transmembrane region" description="Helical" evidence="5">
    <location>
        <begin position="301"/>
        <end position="319"/>
    </location>
</feature>
<feature type="transmembrane region" description="Helical" evidence="5">
    <location>
        <begin position="112"/>
        <end position="138"/>
    </location>
</feature>
<gene>
    <name evidence="7" type="ORF">ATE48_14870</name>
</gene>
<dbReference type="KEGG" id="cbot:ATE48_14870"/>
<dbReference type="InterPro" id="IPR020846">
    <property type="entry name" value="MFS_dom"/>
</dbReference>
<comment type="similarity">
    <text evidence="1">Belongs to the sodium:galactoside symporter (TC 2.A.2) family.</text>
</comment>